<organism evidence="3 4">
    <name type="scientific">Bacteroides caccae</name>
    <dbReference type="NCBI Taxonomy" id="47678"/>
    <lineage>
        <taxon>Bacteria</taxon>
        <taxon>Pseudomonadati</taxon>
        <taxon>Bacteroidota</taxon>
        <taxon>Bacteroidia</taxon>
        <taxon>Bacteroidales</taxon>
        <taxon>Bacteroidaceae</taxon>
        <taxon>Bacteroides</taxon>
    </lineage>
</organism>
<evidence type="ECO:0000259" key="1">
    <source>
        <dbReference type="Pfam" id="PF03050"/>
    </source>
</evidence>
<gene>
    <name evidence="3" type="ORF">DW794_20370</name>
    <name evidence="2" type="ORF">Q4469_12675</name>
</gene>
<evidence type="ECO:0000313" key="2">
    <source>
        <dbReference type="EMBL" id="MDO6358530.1"/>
    </source>
</evidence>
<dbReference type="PANTHER" id="PTHR33678:SF1">
    <property type="entry name" value="BLL1576 PROTEIN"/>
    <property type="match status" value="1"/>
</dbReference>
<dbReference type="EMBL" id="JAUONL010000009">
    <property type="protein sequence ID" value="MDO6358530.1"/>
    <property type="molecule type" value="Genomic_DNA"/>
</dbReference>
<dbReference type="PANTHER" id="PTHR33678">
    <property type="entry name" value="BLL1576 PROTEIN"/>
    <property type="match status" value="1"/>
</dbReference>
<dbReference type="InterPro" id="IPR004291">
    <property type="entry name" value="Transposase_IS66_central"/>
</dbReference>
<evidence type="ECO:0000313" key="3">
    <source>
        <dbReference type="EMBL" id="RHD42382.1"/>
    </source>
</evidence>
<evidence type="ECO:0000313" key="4">
    <source>
        <dbReference type="Proteomes" id="UP000284689"/>
    </source>
</evidence>
<feature type="domain" description="Transposase IS66 central" evidence="1">
    <location>
        <begin position="3"/>
        <end position="87"/>
    </location>
</feature>
<dbReference type="Proteomes" id="UP000284689">
    <property type="component" value="Unassembled WGS sequence"/>
</dbReference>
<proteinExistence type="predicted"/>
<dbReference type="EMBL" id="QSJD01000051">
    <property type="protein sequence ID" value="RHD42382.1"/>
    <property type="molecule type" value="Genomic_DNA"/>
</dbReference>
<dbReference type="Pfam" id="PF03050">
    <property type="entry name" value="DDE_Tnp_IS66"/>
    <property type="match status" value="1"/>
</dbReference>
<sequence>MKRERNLQLVPLFNDLKQELDRLYNLLDPEKEPELLEAVKYVLVEYPSILHCLEDGSVDLSNNCCERQIRRIAKYRNNSFFVGSPEVGVRFARLQSIFANIRNHKLNAVSYLCDVFRRINKTTKEELVNLLPHKWRPMTV</sequence>
<name>A0A414F7P2_9BACE</name>
<dbReference type="Proteomes" id="UP001170023">
    <property type="component" value="Unassembled WGS sequence"/>
</dbReference>
<dbReference type="InterPro" id="IPR052344">
    <property type="entry name" value="Transposase-related"/>
</dbReference>
<protein>
    <submittedName>
        <fullName evidence="2">Transposase</fullName>
    </submittedName>
</protein>
<dbReference type="RefSeq" id="WP_122265151.1">
    <property type="nucleotide sequence ID" value="NZ_CAXYLJ010000041.1"/>
</dbReference>
<comment type="caution">
    <text evidence="3">The sequence shown here is derived from an EMBL/GenBank/DDBJ whole genome shotgun (WGS) entry which is preliminary data.</text>
</comment>
<accession>A0A414F7P2</accession>
<dbReference type="AlphaFoldDB" id="A0A414F7P2"/>
<reference evidence="3 4" key="1">
    <citation type="submission" date="2018-08" db="EMBL/GenBank/DDBJ databases">
        <title>A genome reference for cultivated species of the human gut microbiota.</title>
        <authorList>
            <person name="Zou Y."/>
            <person name="Xue W."/>
            <person name="Luo G."/>
        </authorList>
    </citation>
    <scope>NUCLEOTIDE SEQUENCE [LARGE SCALE GENOMIC DNA]</scope>
    <source>
        <strain evidence="3 4">AM31-16AC</strain>
    </source>
</reference>
<reference evidence="2" key="2">
    <citation type="submission" date="2023-07" db="EMBL/GenBank/DDBJ databases">
        <title>Whole Genome Sequencing of Colonoscopy isolates.</title>
        <authorList>
            <person name="Surve S.V."/>
            <person name="Valls R.A."/>
            <person name="Barrak K.E."/>
            <person name="Gardner T.B."/>
            <person name="O'Toole G.A."/>
        </authorList>
    </citation>
    <scope>NUCLEOTIDE SEQUENCE</scope>
    <source>
        <strain evidence="2">GP0119</strain>
    </source>
</reference>